<protein>
    <submittedName>
        <fullName evidence="1">Uncharacterized protein</fullName>
    </submittedName>
</protein>
<reference evidence="1" key="2">
    <citation type="journal article" date="2015" name="Data Brief">
        <title>Shoot transcriptome of the giant reed, Arundo donax.</title>
        <authorList>
            <person name="Barrero R.A."/>
            <person name="Guerrero F.D."/>
            <person name="Moolhuijzen P."/>
            <person name="Goolsby J.A."/>
            <person name="Tidwell J."/>
            <person name="Bellgard S.E."/>
            <person name="Bellgard M.I."/>
        </authorList>
    </citation>
    <scope>NUCLEOTIDE SEQUENCE</scope>
    <source>
        <tissue evidence="1">Shoot tissue taken approximately 20 cm above the soil surface</tissue>
    </source>
</reference>
<sequence>MEPDHEGDYVPASNLYAAGEDWKRVVAVRLDMGMGVRKGTARCATSVSYVEVNGE</sequence>
<dbReference type="AlphaFoldDB" id="A0A0A8Y4Y9"/>
<name>A0A0A8Y4Y9_ARUDO</name>
<accession>A0A0A8Y4Y9</accession>
<proteinExistence type="predicted"/>
<evidence type="ECO:0000313" key="1">
    <source>
        <dbReference type="EMBL" id="JAD21034.1"/>
    </source>
</evidence>
<dbReference type="EMBL" id="GBRH01276861">
    <property type="protein sequence ID" value="JAD21034.1"/>
    <property type="molecule type" value="Transcribed_RNA"/>
</dbReference>
<reference evidence="1" key="1">
    <citation type="submission" date="2014-09" db="EMBL/GenBank/DDBJ databases">
        <authorList>
            <person name="Magalhaes I.L.F."/>
            <person name="Oliveira U."/>
            <person name="Santos F.R."/>
            <person name="Vidigal T.H.D.A."/>
            <person name="Brescovit A.D."/>
            <person name="Santos A.J."/>
        </authorList>
    </citation>
    <scope>NUCLEOTIDE SEQUENCE</scope>
    <source>
        <tissue evidence="1">Shoot tissue taken approximately 20 cm above the soil surface</tissue>
    </source>
</reference>
<organism evidence="1">
    <name type="scientific">Arundo donax</name>
    <name type="common">Giant reed</name>
    <name type="synonym">Donax arundinaceus</name>
    <dbReference type="NCBI Taxonomy" id="35708"/>
    <lineage>
        <taxon>Eukaryota</taxon>
        <taxon>Viridiplantae</taxon>
        <taxon>Streptophyta</taxon>
        <taxon>Embryophyta</taxon>
        <taxon>Tracheophyta</taxon>
        <taxon>Spermatophyta</taxon>
        <taxon>Magnoliopsida</taxon>
        <taxon>Liliopsida</taxon>
        <taxon>Poales</taxon>
        <taxon>Poaceae</taxon>
        <taxon>PACMAD clade</taxon>
        <taxon>Arundinoideae</taxon>
        <taxon>Arundineae</taxon>
        <taxon>Arundo</taxon>
    </lineage>
</organism>